<sequence length="66" mass="7858">RLEDSRKSSIRCKVEHPFLIVKKHFDYMKTVYRGIKKNLHRCHILFASANLLMCIRAGQQEEFCYG</sequence>
<dbReference type="AlphaFoldDB" id="A0A927WQ37"/>
<evidence type="ECO:0000313" key="2">
    <source>
        <dbReference type="Proteomes" id="UP000761380"/>
    </source>
</evidence>
<name>A0A927WQ37_SELRU</name>
<dbReference type="Proteomes" id="UP000761380">
    <property type="component" value="Unassembled WGS sequence"/>
</dbReference>
<evidence type="ECO:0000313" key="1">
    <source>
        <dbReference type="EMBL" id="MBE6093805.1"/>
    </source>
</evidence>
<organism evidence="1 2">
    <name type="scientific">Selenomonas ruminantium</name>
    <dbReference type="NCBI Taxonomy" id="971"/>
    <lineage>
        <taxon>Bacteria</taxon>
        <taxon>Bacillati</taxon>
        <taxon>Bacillota</taxon>
        <taxon>Negativicutes</taxon>
        <taxon>Selenomonadales</taxon>
        <taxon>Selenomonadaceae</taxon>
        <taxon>Selenomonas</taxon>
    </lineage>
</organism>
<dbReference type="EMBL" id="SVBY01000145">
    <property type="protein sequence ID" value="MBE6093805.1"/>
    <property type="molecule type" value="Genomic_DNA"/>
</dbReference>
<proteinExistence type="predicted"/>
<reference evidence="1" key="1">
    <citation type="submission" date="2019-04" db="EMBL/GenBank/DDBJ databases">
        <title>Evolution of Biomass-Degrading Anaerobic Consortia Revealed by Metagenomics.</title>
        <authorList>
            <person name="Peng X."/>
        </authorList>
    </citation>
    <scope>NUCLEOTIDE SEQUENCE</scope>
    <source>
        <strain evidence="1">SIG240</strain>
    </source>
</reference>
<gene>
    <name evidence="1" type="ORF">E7201_11680</name>
</gene>
<protein>
    <submittedName>
        <fullName evidence="1">IS5/IS1182 family transposase</fullName>
    </submittedName>
</protein>
<feature type="non-terminal residue" evidence="1">
    <location>
        <position position="1"/>
    </location>
</feature>
<comment type="caution">
    <text evidence="1">The sequence shown here is derived from an EMBL/GenBank/DDBJ whole genome shotgun (WGS) entry which is preliminary data.</text>
</comment>
<accession>A0A927WQ37</accession>